<proteinExistence type="predicted"/>
<sequence>MMFNNLQRQLKTEISRQRRVLESKEEIIHGKIKFAWMPVRLSSGAWVWLSKYREHPAGYYINGRGAISRMLTPFMKVIEAYPIYRTANIGSVTFSDLENICDLRVPRGDVVRTINAVMSSINKTKGVIQELEGHLDRLKPSR</sequence>
<accession>A0AAU8L0N9</accession>
<dbReference type="EMBL" id="PP869623">
    <property type="protein sequence ID" value="XCN28047.1"/>
    <property type="molecule type" value="Genomic_DNA"/>
</dbReference>
<evidence type="ECO:0000313" key="1">
    <source>
        <dbReference type="EMBL" id="XCN28047.1"/>
    </source>
</evidence>
<protein>
    <submittedName>
        <fullName evidence="1">Uncharacterized protein</fullName>
    </submittedName>
</protein>
<name>A0AAU8L0N9_9CAUD</name>
<organism evidence="1">
    <name type="scientific">Serratia phage Kevin</name>
    <dbReference type="NCBI Taxonomy" id="3161161"/>
    <lineage>
        <taxon>Viruses</taxon>
        <taxon>Duplodnaviria</taxon>
        <taxon>Heunggongvirae</taxon>
        <taxon>Uroviricota</taxon>
        <taxon>Caudoviricetes</taxon>
        <taxon>Pantevenvirales</taxon>
        <taxon>Ackermannviridae</taxon>
        <taxon>Miltonvirus</taxon>
    </lineage>
</organism>
<reference evidence="1" key="1">
    <citation type="submission" date="2024-06" db="EMBL/GenBank/DDBJ databases">
        <authorList>
            <person name="Melgar S."/>
            <person name="Ryabinky S."/>
            <person name="Merugu K."/>
            <person name="Desisa B."/>
            <person name="Truong H."/>
            <person name="Jamal R."/>
            <person name="Sandhu A."/>
            <person name="Johnson A."/>
        </authorList>
    </citation>
    <scope>NUCLEOTIDE SEQUENCE</scope>
</reference>